<evidence type="ECO:0000256" key="2">
    <source>
        <dbReference type="ARBA" id="ARBA00023015"/>
    </source>
</evidence>
<evidence type="ECO:0000256" key="3">
    <source>
        <dbReference type="ARBA" id="ARBA00023163"/>
    </source>
</evidence>
<dbReference type="PANTHER" id="PTHR23043:SF39">
    <property type="entry name" value="DYSFUSION, ISOFORM D"/>
    <property type="match status" value="1"/>
</dbReference>
<dbReference type="GO" id="GO:0000981">
    <property type="term" value="F:DNA-binding transcription factor activity, RNA polymerase II-specific"/>
    <property type="evidence" value="ECO:0007669"/>
    <property type="project" value="TreeGrafter"/>
</dbReference>
<dbReference type="InterPro" id="IPR035965">
    <property type="entry name" value="PAS-like_dom_sf"/>
</dbReference>
<dbReference type="SMART" id="SM00091">
    <property type="entry name" value="PAS"/>
    <property type="match status" value="2"/>
</dbReference>
<dbReference type="CDD" id="cd00130">
    <property type="entry name" value="PAS"/>
    <property type="match status" value="2"/>
</dbReference>
<dbReference type="Proteomes" id="UP000682733">
    <property type="component" value="Unassembled WGS sequence"/>
</dbReference>
<dbReference type="Gene3D" id="3.30.450.20">
    <property type="entry name" value="PAS domain"/>
    <property type="match status" value="2"/>
</dbReference>
<dbReference type="PANTHER" id="PTHR23043">
    <property type="entry name" value="HYPOXIA-INDUCIBLE FACTOR 1 ALPHA"/>
    <property type="match status" value="1"/>
</dbReference>
<protein>
    <recommendedName>
        <fullName evidence="5">PAS domain-containing protein</fullName>
    </recommendedName>
</protein>
<keyword evidence="3" id="KW-0804">Transcription</keyword>
<evidence type="ECO:0000259" key="5">
    <source>
        <dbReference type="SMART" id="SM00091"/>
    </source>
</evidence>
<evidence type="ECO:0000256" key="1">
    <source>
        <dbReference type="ARBA" id="ARBA00004123"/>
    </source>
</evidence>
<keyword evidence="2" id="KW-0805">Transcription regulation</keyword>
<evidence type="ECO:0000256" key="4">
    <source>
        <dbReference type="ARBA" id="ARBA00023242"/>
    </source>
</evidence>
<dbReference type="Pfam" id="PF13426">
    <property type="entry name" value="PAS_9"/>
    <property type="match status" value="1"/>
</dbReference>
<reference evidence="6" key="1">
    <citation type="submission" date="2021-02" db="EMBL/GenBank/DDBJ databases">
        <authorList>
            <person name="Nowell W R."/>
        </authorList>
    </citation>
    <scope>NUCLEOTIDE SEQUENCE</scope>
</reference>
<dbReference type="AlphaFoldDB" id="A0A8S2EB51"/>
<sequence>MSLIDDNYHTSSYCSQILHDGTETKRRSKSIIDKTPQKRRTETNKIIYTLANTLQLSDECKPPINNRNNKNDVLGLTITRLIKAKYLDGDQYSKNVALIDGIKIGSEHIHGFVIVLRRDGRVITFSDNVEQYLGKPVRTLYTQCINIYDCLDSVDRKKLKKILSTSTNIESEKTLLCTWRLPKGKRPSRAHLDERTILMNGHFYSANQFDEPLFIARCECVLSTKTNLSADVHILKFTLLEDLTIQQVTSNVRDILGYSPSDMINKSLTRFIVSSDFNELECTRIKCVTQLPHTTMCVMDAYTKNGDRLSVLCNWRMTCERRNKLIKIVITAQIIDSAIRNEYITYAKKENISAMMLPNTASKKQQIRVDDICQNTSPTTFQQDGLFEYNNVSNHILLQSNELLLLNRELSNVIPYEQSCNLHDALSATKFDGSSMTFLPLEEVEDILNKYGIENEIDIINFDNYL</sequence>
<dbReference type="EMBL" id="CAJOBA010024641">
    <property type="protein sequence ID" value="CAF3927528.1"/>
    <property type="molecule type" value="Genomic_DNA"/>
</dbReference>
<evidence type="ECO:0000313" key="6">
    <source>
        <dbReference type="EMBL" id="CAF1137262.1"/>
    </source>
</evidence>
<evidence type="ECO:0000313" key="7">
    <source>
        <dbReference type="EMBL" id="CAF3927528.1"/>
    </source>
</evidence>
<dbReference type="InterPro" id="IPR000014">
    <property type="entry name" value="PAS"/>
</dbReference>
<dbReference type="GO" id="GO:0005634">
    <property type="term" value="C:nucleus"/>
    <property type="evidence" value="ECO:0007669"/>
    <property type="project" value="UniProtKB-SubCell"/>
</dbReference>
<dbReference type="SUPFAM" id="SSF55785">
    <property type="entry name" value="PYP-like sensor domain (PAS domain)"/>
    <property type="match status" value="2"/>
</dbReference>
<feature type="domain" description="PAS" evidence="5">
    <location>
        <begin position="223"/>
        <end position="289"/>
    </location>
</feature>
<proteinExistence type="predicted"/>
<comment type="subcellular location">
    <subcellularLocation>
        <location evidence="1">Nucleus</location>
    </subcellularLocation>
</comment>
<comment type="caution">
    <text evidence="6">The sequence shown here is derived from an EMBL/GenBank/DDBJ whole genome shotgun (WGS) entry which is preliminary data.</text>
</comment>
<name>A0A8S2EB51_9BILA</name>
<keyword evidence="4" id="KW-0539">Nucleus</keyword>
<organism evidence="6 8">
    <name type="scientific">Didymodactylos carnosus</name>
    <dbReference type="NCBI Taxonomy" id="1234261"/>
    <lineage>
        <taxon>Eukaryota</taxon>
        <taxon>Metazoa</taxon>
        <taxon>Spiralia</taxon>
        <taxon>Gnathifera</taxon>
        <taxon>Rotifera</taxon>
        <taxon>Eurotatoria</taxon>
        <taxon>Bdelloidea</taxon>
        <taxon>Philodinida</taxon>
        <taxon>Philodinidae</taxon>
        <taxon>Didymodactylos</taxon>
    </lineage>
</organism>
<dbReference type="EMBL" id="CAJNOK010011309">
    <property type="protein sequence ID" value="CAF1137262.1"/>
    <property type="molecule type" value="Genomic_DNA"/>
</dbReference>
<feature type="domain" description="PAS" evidence="5">
    <location>
        <begin position="100"/>
        <end position="168"/>
    </location>
</feature>
<dbReference type="Proteomes" id="UP000677228">
    <property type="component" value="Unassembled WGS sequence"/>
</dbReference>
<evidence type="ECO:0000313" key="8">
    <source>
        <dbReference type="Proteomes" id="UP000677228"/>
    </source>
</evidence>
<dbReference type="GO" id="GO:0000977">
    <property type="term" value="F:RNA polymerase II transcription regulatory region sequence-specific DNA binding"/>
    <property type="evidence" value="ECO:0007669"/>
    <property type="project" value="TreeGrafter"/>
</dbReference>
<gene>
    <name evidence="6" type="ORF">OVA965_LOCUS20949</name>
    <name evidence="7" type="ORF">TMI583_LOCUS21477</name>
</gene>
<accession>A0A8S2EB51</accession>